<gene>
    <name evidence="1" type="ORF">GCM10011360_17350</name>
</gene>
<proteinExistence type="predicted"/>
<reference evidence="2" key="1">
    <citation type="journal article" date="2019" name="Int. J. Syst. Evol. Microbiol.">
        <title>The Global Catalogue of Microorganisms (GCM) 10K type strain sequencing project: providing services to taxonomists for standard genome sequencing and annotation.</title>
        <authorList>
            <consortium name="The Broad Institute Genomics Platform"/>
            <consortium name="The Broad Institute Genome Sequencing Center for Infectious Disease"/>
            <person name="Wu L."/>
            <person name="Ma J."/>
        </authorList>
    </citation>
    <scope>NUCLEOTIDE SEQUENCE [LARGE SCALE GENOMIC DNA]</scope>
    <source>
        <strain evidence="2">CGMCC 1.12664</strain>
    </source>
</reference>
<protein>
    <submittedName>
        <fullName evidence="1">Uncharacterized protein</fullName>
    </submittedName>
</protein>
<name>A0A917EG59_9RHOB</name>
<accession>A0A917EG59</accession>
<dbReference type="Proteomes" id="UP000612855">
    <property type="component" value="Unassembled WGS sequence"/>
</dbReference>
<sequence length="137" mass="14511">MATAHNPSGGVNLNPIPLVNGERSYEYSPGDVISFSDEMLLTLGNRDADRQFSINGGSAVTQDTYTALDADIFIDLLFGDRSASVTRAFDPENLFTGNGWRIAQHPTEGDEVIFLSVPSAPSAPVVASTGATSVTFV</sequence>
<evidence type="ECO:0000313" key="2">
    <source>
        <dbReference type="Proteomes" id="UP000612855"/>
    </source>
</evidence>
<organism evidence="1 2">
    <name type="scientific">Primorskyibacter flagellatus</name>
    <dbReference type="NCBI Taxonomy" id="1387277"/>
    <lineage>
        <taxon>Bacteria</taxon>
        <taxon>Pseudomonadati</taxon>
        <taxon>Pseudomonadota</taxon>
        <taxon>Alphaproteobacteria</taxon>
        <taxon>Rhodobacterales</taxon>
        <taxon>Roseobacteraceae</taxon>
        <taxon>Primorskyibacter</taxon>
    </lineage>
</organism>
<dbReference type="RefSeq" id="WP_188477253.1">
    <property type="nucleotide sequence ID" value="NZ_BMFJ01000001.1"/>
</dbReference>
<evidence type="ECO:0000313" key="1">
    <source>
        <dbReference type="EMBL" id="GGE29825.1"/>
    </source>
</evidence>
<keyword evidence="2" id="KW-1185">Reference proteome</keyword>
<comment type="caution">
    <text evidence="1">The sequence shown here is derived from an EMBL/GenBank/DDBJ whole genome shotgun (WGS) entry which is preliminary data.</text>
</comment>
<dbReference type="EMBL" id="BMFJ01000001">
    <property type="protein sequence ID" value="GGE29825.1"/>
    <property type="molecule type" value="Genomic_DNA"/>
</dbReference>
<dbReference type="AlphaFoldDB" id="A0A917EG59"/>